<evidence type="ECO:0000256" key="1">
    <source>
        <dbReference type="SAM" id="MobiDB-lite"/>
    </source>
</evidence>
<dbReference type="GeneID" id="87816451"/>
<feature type="compositionally biased region" description="Basic residues" evidence="1">
    <location>
        <begin position="303"/>
        <end position="320"/>
    </location>
</feature>
<sequence>MNQAIASSALPPTTTQDGTIGLPTALQAGPGTSASSQHQTGPLRTTHNPIAHLLKARIVGERGQTVAVPLVVVSVLVTAIGTGVLTLLGIYLFLWRRRKKRPGPAGRPRSEALDPTVVNYIDSEHAPPMQAAMEPHTPRRPSRPVEAPGSAGFLTPTRRPGLSRSDSPVDLHHSDMTATADTQEKTAETMDTEAVDPFITPPAHKVPSPPELPLPTFASSPIPLPAPVSIQSPRTSFPISEESEAEASDAEASVADTCESPSRQTLSSNFHQLDSTERVYACILSSPLERPAPTALADSTPRARTRRRKKRTRVSSIRRRSWAEPSLESLGEEGGPVREDIGWPLRPKPSWV</sequence>
<feature type="compositionally biased region" description="Polar residues" evidence="1">
    <location>
        <begin position="229"/>
        <end position="238"/>
    </location>
</feature>
<dbReference type="RefSeq" id="XP_062639394.1">
    <property type="nucleotide sequence ID" value="XM_062779838.1"/>
</dbReference>
<name>A0AAN6V6Z2_9PEZI</name>
<reference evidence="3" key="1">
    <citation type="journal article" date="2023" name="Mol. Phylogenet. Evol.">
        <title>Genome-scale phylogeny and comparative genomics of the fungal order Sordariales.</title>
        <authorList>
            <person name="Hensen N."/>
            <person name="Bonometti L."/>
            <person name="Westerberg I."/>
            <person name="Brannstrom I.O."/>
            <person name="Guillou S."/>
            <person name="Cros-Aarteil S."/>
            <person name="Calhoun S."/>
            <person name="Haridas S."/>
            <person name="Kuo A."/>
            <person name="Mondo S."/>
            <person name="Pangilinan J."/>
            <person name="Riley R."/>
            <person name="LaButti K."/>
            <person name="Andreopoulos B."/>
            <person name="Lipzen A."/>
            <person name="Chen C."/>
            <person name="Yan M."/>
            <person name="Daum C."/>
            <person name="Ng V."/>
            <person name="Clum A."/>
            <person name="Steindorff A."/>
            <person name="Ohm R.A."/>
            <person name="Martin F."/>
            <person name="Silar P."/>
            <person name="Natvig D.O."/>
            <person name="Lalanne C."/>
            <person name="Gautier V."/>
            <person name="Ament-Velasquez S.L."/>
            <person name="Kruys A."/>
            <person name="Hutchinson M.I."/>
            <person name="Powell A.J."/>
            <person name="Barry K."/>
            <person name="Miller A.N."/>
            <person name="Grigoriev I.V."/>
            <person name="Debuchy R."/>
            <person name="Gladieux P."/>
            <person name="Hiltunen Thoren M."/>
            <person name="Johannesson H."/>
        </authorList>
    </citation>
    <scope>NUCLEOTIDE SEQUENCE</scope>
    <source>
        <strain evidence="3">CBS 141.50</strain>
    </source>
</reference>
<dbReference type="Proteomes" id="UP001302676">
    <property type="component" value="Unassembled WGS sequence"/>
</dbReference>
<organism evidence="3 4">
    <name type="scientific">Dichotomopilus funicola</name>
    <dbReference type="NCBI Taxonomy" id="1934379"/>
    <lineage>
        <taxon>Eukaryota</taxon>
        <taxon>Fungi</taxon>
        <taxon>Dikarya</taxon>
        <taxon>Ascomycota</taxon>
        <taxon>Pezizomycotina</taxon>
        <taxon>Sordariomycetes</taxon>
        <taxon>Sordariomycetidae</taxon>
        <taxon>Sordariales</taxon>
        <taxon>Chaetomiaceae</taxon>
        <taxon>Dichotomopilus</taxon>
    </lineage>
</organism>
<feature type="region of interest" description="Disordered" evidence="1">
    <location>
        <begin position="291"/>
        <end position="352"/>
    </location>
</feature>
<evidence type="ECO:0000313" key="4">
    <source>
        <dbReference type="Proteomes" id="UP001302676"/>
    </source>
</evidence>
<feature type="compositionally biased region" description="Polar residues" evidence="1">
    <location>
        <begin position="1"/>
        <end position="18"/>
    </location>
</feature>
<feature type="compositionally biased region" description="Polar residues" evidence="1">
    <location>
        <begin position="30"/>
        <end position="45"/>
    </location>
</feature>
<reference evidence="3" key="2">
    <citation type="submission" date="2023-05" db="EMBL/GenBank/DDBJ databases">
        <authorList>
            <consortium name="Lawrence Berkeley National Laboratory"/>
            <person name="Steindorff A."/>
            <person name="Hensen N."/>
            <person name="Bonometti L."/>
            <person name="Westerberg I."/>
            <person name="Brannstrom I.O."/>
            <person name="Guillou S."/>
            <person name="Cros-Aarteil S."/>
            <person name="Calhoun S."/>
            <person name="Haridas S."/>
            <person name="Kuo A."/>
            <person name="Mondo S."/>
            <person name="Pangilinan J."/>
            <person name="Riley R."/>
            <person name="Labutti K."/>
            <person name="Andreopoulos B."/>
            <person name="Lipzen A."/>
            <person name="Chen C."/>
            <person name="Yanf M."/>
            <person name="Daum C."/>
            <person name="Ng V."/>
            <person name="Clum A."/>
            <person name="Ohm R."/>
            <person name="Martin F."/>
            <person name="Silar P."/>
            <person name="Natvig D."/>
            <person name="Lalanne C."/>
            <person name="Gautier V."/>
            <person name="Ament-Velasquez S.L."/>
            <person name="Kruys A."/>
            <person name="Hutchinson M.I."/>
            <person name="Powell A.J."/>
            <person name="Barry K."/>
            <person name="Miller A.N."/>
            <person name="Grigoriev I.V."/>
            <person name="Debuchy R."/>
            <person name="Gladieux P."/>
            <person name="Thoren M.H."/>
            <person name="Johannesson H."/>
        </authorList>
    </citation>
    <scope>NUCLEOTIDE SEQUENCE</scope>
    <source>
        <strain evidence="3">CBS 141.50</strain>
    </source>
</reference>
<protein>
    <submittedName>
        <fullName evidence="3">Uncharacterized protein</fullName>
    </submittedName>
</protein>
<keyword evidence="2" id="KW-0812">Transmembrane</keyword>
<evidence type="ECO:0000256" key="2">
    <source>
        <dbReference type="SAM" id="Phobius"/>
    </source>
</evidence>
<accession>A0AAN6V6Z2</accession>
<keyword evidence="2" id="KW-1133">Transmembrane helix</keyword>
<keyword evidence="2" id="KW-0472">Membrane</keyword>
<evidence type="ECO:0000313" key="3">
    <source>
        <dbReference type="EMBL" id="KAK4146023.1"/>
    </source>
</evidence>
<feature type="transmembrane region" description="Helical" evidence="2">
    <location>
        <begin position="70"/>
        <end position="94"/>
    </location>
</feature>
<feature type="region of interest" description="Disordered" evidence="1">
    <location>
        <begin position="226"/>
        <end position="270"/>
    </location>
</feature>
<comment type="caution">
    <text evidence="3">The sequence shown here is derived from an EMBL/GenBank/DDBJ whole genome shotgun (WGS) entry which is preliminary data.</text>
</comment>
<feature type="region of interest" description="Disordered" evidence="1">
    <location>
        <begin position="1"/>
        <end position="45"/>
    </location>
</feature>
<keyword evidence="4" id="KW-1185">Reference proteome</keyword>
<feature type="compositionally biased region" description="Polar residues" evidence="1">
    <location>
        <begin position="259"/>
        <end position="270"/>
    </location>
</feature>
<gene>
    <name evidence="3" type="ORF">C8A04DRAFT_26184</name>
</gene>
<feature type="region of interest" description="Disordered" evidence="1">
    <location>
        <begin position="125"/>
        <end position="190"/>
    </location>
</feature>
<dbReference type="EMBL" id="MU853564">
    <property type="protein sequence ID" value="KAK4146023.1"/>
    <property type="molecule type" value="Genomic_DNA"/>
</dbReference>
<proteinExistence type="predicted"/>
<dbReference type="AlphaFoldDB" id="A0AAN6V6Z2"/>